<dbReference type="Proteomes" id="UP001596392">
    <property type="component" value="Unassembled WGS sequence"/>
</dbReference>
<evidence type="ECO:0000256" key="1">
    <source>
        <dbReference type="ARBA" id="ARBA00006817"/>
    </source>
</evidence>
<dbReference type="InterPro" id="IPR011991">
    <property type="entry name" value="ArsR-like_HTH"/>
</dbReference>
<dbReference type="Pfam" id="PF12840">
    <property type="entry name" value="HTH_20"/>
    <property type="match status" value="1"/>
</dbReference>
<dbReference type="RefSeq" id="WP_376805265.1">
    <property type="nucleotide sequence ID" value="NZ_JBHTAC010000003.1"/>
</dbReference>
<dbReference type="Gene3D" id="3.30.530.20">
    <property type="match status" value="1"/>
</dbReference>
<comment type="caution">
    <text evidence="3">The sequence shown here is derived from an EMBL/GenBank/DDBJ whole genome shotgun (WGS) entry which is preliminary data.</text>
</comment>
<organism evidence="3 4">
    <name type="scientific">Catellatospora aurea</name>
    <dbReference type="NCBI Taxonomy" id="1337874"/>
    <lineage>
        <taxon>Bacteria</taxon>
        <taxon>Bacillati</taxon>
        <taxon>Actinomycetota</taxon>
        <taxon>Actinomycetes</taxon>
        <taxon>Micromonosporales</taxon>
        <taxon>Micromonosporaceae</taxon>
        <taxon>Catellatospora</taxon>
    </lineage>
</organism>
<accession>A0ABW2GP68</accession>
<keyword evidence="4" id="KW-1185">Reference proteome</keyword>
<dbReference type="Gene3D" id="1.10.10.10">
    <property type="entry name" value="Winged helix-like DNA-binding domain superfamily/Winged helix DNA-binding domain"/>
    <property type="match status" value="1"/>
</dbReference>
<dbReference type="PROSITE" id="PS50987">
    <property type="entry name" value="HTH_ARSR_2"/>
    <property type="match status" value="1"/>
</dbReference>
<dbReference type="SMART" id="SM00418">
    <property type="entry name" value="HTH_ARSR"/>
    <property type="match status" value="1"/>
</dbReference>
<comment type="similarity">
    <text evidence="1">Belongs to the AHA1 family.</text>
</comment>
<dbReference type="InterPro" id="IPR001845">
    <property type="entry name" value="HTH_ArsR_DNA-bd_dom"/>
</dbReference>
<gene>
    <name evidence="3" type="ORF">ACFQO7_04980</name>
</gene>
<sequence length="264" mass="29867">MAMDDVFKALADPSRRALLDSLNAHNGQTLRELCAGLDMARQSVSKHLAVLEEANLVTTVWRGREKLHFLNAEPINAIADRWIDRYHRGRVHTLADLKTALEQQDMDEFAYTTYIRTTPQKLWQAITDPAFTSRYWQVTFDTDWQVGSTMTWERLGVVMADPAQVVLEAEPYRRLAYTFHTFTPEFAKSVDMDEDLRQQLAAEQRSKVSFDLEQVGDLVKLTVVHDGFAPGSALPGMVSQGWPHLLSDLKTLLETGRTMAEAAA</sequence>
<dbReference type="CDD" id="cd00090">
    <property type="entry name" value="HTH_ARSR"/>
    <property type="match status" value="1"/>
</dbReference>
<dbReference type="EMBL" id="JBHTAC010000003">
    <property type="protein sequence ID" value="MFC7241830.1"/>
    <property type="molecule type" value="Genomic_DNA"/>
</dbReference>
<reference evidence="4" key="1">
    <citation type="journal article" date="2019" name="Int. J. Syst. Evol. Microbiol.">
        <title>The Global Catalogue of Microorganisms (GCM) 10K type strain sequencing project: providing services to taxonomists for standard genome sequencing and annotation.</title>
        <authorList>
            <consortium name="The Broad Institute Genomics Platform"/>
            <consortium name="The Broad Institute Genome Sequencing Center for Infectious Disease"/>
            <person name="Wu L."/>
            <person name="Ma J."/>
        </authorList>
    </citation>
    <scope>NUCLEOTIDE SEQUENCE [LARGE SCALE GENOMIC DNA]</scope>
    <source>
        <strain evidence="4">CGMCC 1.9106</strain>
    </source>
</reference>
<dbReference type="SUPFAM" id="SSF46785">
    <property type="entry name" value="Winged helix' DNA-binding domain"/>
    <property type="match status" value="1"/>
</dbReference>
<evidence type="ECO:0000313" key="4">
    <source>
        <dbReference type="Proteomes" id="UP001596392"/>
    </source>
</evidence>
<dbReference type="Pfam" id="PF08327">
    <property type="entry name" value="AHSA1"/>
    <property type="match status" value="1"/>
</dbReference>
<evidence type="ECO:0000313" key="3">
    <source>
        <dbReference type="EMBL" id="MFC7241830.1"/>
    </source>
</evidence>
<dbReference type="InterPro" id="IPR023393">
    <property type="entry name" value="START-like_dom_sf"/>
</dbReference>
<dbReference type="CDD" id="cd08893">
    <property type="entry name" value="SRPBCC_CalC_Aha1-like_GntR-HTH"/>
    <property type="match status" value="1"/>
</dbReference>
<dbReference type="PANTHER" id="PTHR38600:SF1">
    <property type="entry name" value="TRANSCRIPTIONAL REGULATORY PROTEIN"/>
    <property type="match status" value="1"/>
</dbReference>
<dbReference type="InterPro" id="IPR036388">
    <property type="entry name" value="WH-like_DNA-bd_sf"/>
</dbReference>
<name>A0ABW2GP68_9ACTN</name>
<protein>
    <submittedName>
        <fullName evidence="3">ArsR/SmtB family transcription factor</fullName>
    </submittedName>
</protein>
<dbReference type="NCBIfam" id="NF033788">
    <property type="entry name" value="HTH_metalloreg"/>
    <property type="match status" value="1"/>
</dbReference>
<dbReference type="InterPro" id="IPR036390">
    <property type="entry name" value="WH_DNA-bd_sf"/>
</dbReference>
<dbReference type="InterPro" id="IPR013538">
    <property type="entry name" value="ASHA1/2-like_C"/>
</dbReference>
<dbReference type="PANTHER" id="PTHR38600">
    <property type="entry name" value="TRANSCRIPTIONAL REGULATORY PROTEIN"/>
    <property type="match status" value="1"/>
</dbReference>
<dbReference type="SUPFAM" id="SSF55961">
    <property type="entry name" value="Bet v1-like"/>
    <property type="match status" value="1"/>
</dbReference>
<feature type="domain" description="HTH arsR-type" evidence="2">
    <location>
        <begin position="1"/>
        <end position="90"/>
    </location>
</feature>
<proteinExistence type="inferred from homology"/>
<evidence type="ECO:0000259" key="2">
    <source>
        <dbReference type="PROSITE" id="PS50987"/>
    </source>
</evidence>
<dbReference type="PRINTS" id="PR00778">
    <property type="entry name" value="HTHARSR"/>
</dbReference>